<evidence type="ECO:0000313" key="4">
    <source>
        <dbReference type="EMBL" id="CBY08520.1"/>
    </source>
</evidence>
<evidence type="ECO:0000256" key="1">
    <source>
        <dbReference type="ARBA" id="ARBA00004496"/>
    </source>
</evidence>
<reference evidence="4" key="1">
    <citation type="journal article" date="2010" name="Science">
        <title>Plasticity of animal genome architecture unmasked by rapid evolution of a pelagic tunicate.</title>
        <authorList>
            <person name="Denoeud F."/>
            <person name="Henriet S."/>
            <person name="Mungpakdee S."/>
            <person name="Aury J.M."/>
            <person name="Da Silva C."/>
            <person name="Brinkmann H."/>
            <person name="Mikhaleva J."/>
            <person name="Olsen L.C."/>
            <person name="Jubin C."/>
            <person name="Canestro C."/>
            <person name="Bouquet J.M."/>
            <person name="Danks G."/>
            <person name="Poulain J."/>
            <person name="Campsteijn C."/>
            <person name="Adamski M."/>
            <person name="Cross I."/>
            <person name="Yadetie F."/>
            <person name="Muffato M."/>
            <person name="Louis A."/>
            <person name="Butcher S."/>
            <person name="Tsagkogeorga G."/>
            <person name="Konrad A."/>
            <person name="Singh S."/>
            <person name="Jensen M.F."/>
            <person name="Cong E.H."/>
            <person name="Eikeseth-Otteraa H."/>
            <person name="Noel B."/>
            <person name="Anthouard V."/>
            <person name="Porcel B.M."/>
            <person name="Kachouri-Lafond R."/>
            <person name="Nishino A."/>
            <person name="Ugolini M."/>
            <person name="Chourrout P."/>
            <person name="Nishida H."/>
            <person name="Aasland R."/>
            <person name="Huzurbazar S."/>
            <person name="Westhof E."/>
            <person name="Delsuc F."/>
            <person name="Lehrach H."/>
            <person name="Reinhardt R."/>
            <person name="Weissenbach J."/>
            <person name="Roy S.W."/>
            <person name="Artiguenave F."/>
            <person name="Postlethwait J.H."/>
            <person name="Manak J.R."/>
            <person name="Thompson E.M."/>
            <person name="Jaillon O."/>
            <person name="Du Pasquier L."/>
            <person name="Boudinot P."/>
            <person name="Liberles D.A."/>
            <person name="Volff J.N."/>
            <person name="Philippe H."/>
            <person name="Lenhard B."/>
            <person name="Roest Crollius H."/>
            <person name="Wincker P."/>
            <person name="Chourrout D."/>
        </authorList>
    </citation>
    <scope>NUCLEOTIDE SEQUENCE [LARGE SCALE GENOMIC DNA]</scope>
</reference>
<evidence type="ECO:0000313" key="5">
    <source>
        <dbReference type="Proteomes" id="UP000001307"/>
    </source>
</evidence>
<name>E4X9U9_OIKDI</name>
<accession>E4X9U9</accession>
<dbReference type="GO" id="GO:0005737">
    <property type="term" value="C:cytoplasm"/>
    <property type="evidence" value="ECO:0007669"/>
    <property type="project" value="UniProtKB-SubCell"/>
</dbReference>
<organism evidence="4">
    <name type="scientific">Oikopleura dioica</name>
    <name type="common">Tunicate</name>
    <dbReference type="NCBI Taxonomy" id="34765"/>
    <lineage>
        <taxon>Eukaryota</taxon>
        <taxon>Metazoa</taxon>
        <taxon>Chordata</taxon>
        <taxon>Tunicata</taxon>
        <taxon>Appendicularia</taxon>
        <taxon>Copelata</taxon>
        <taxon>Oikopleuridae</taxon>
        <taxon>Oikopleura</taxon>
    </lineage>
</organism>
<comment type="subcellular location">
    <subcellularLocation>
        <location evidence="1">Cytoplasm</location>
    </subcellularLocation>
</comment>
<dbReference type="Gene3D" id="3.40.50.1820">
    <property type="entry name" value="alpha/beta hydrolase"/>
    <property type="match status" value="1"/>
</dbReference>
<gene>
    <name evidence="4" type="ORF">GSOID_T00005096001</name>
</gene>
<evidence type="ECO:0008006" key="6">
    <source>
        <dbReference type="Google" id="ProtNLM"/>
    </source>
</evidence>
<dbReference type="AlphaFoldDB" id="E4X9U9"/>
<dbReference type="Proteomes" id="UP000001307">
    <property type="component" value="Unassembled WGS sequence"/>
</dbReference>
<dbReference type="InterPro" id="IPR029058">
    <property type="entry name" value="AB_hydrolase_fold"/>
</dbReference>
<dbReference type="SUPFAM" id="SSF53474">
    <property type="entry name" value="alpha/beta-Hydrolases"/>
    <property type="match status" value="1"/>
</dbReference>
<dbReference type="EMBL" id="FN653031">
    <property type="protein sequence ID" value="CBY08520.1"/>
    <property type="molecule type" value="Genomic_DNA"/>
</dbReference>
<dbReference type="PANTHER" id="PTHR46197">
    <property type="entry name" value="PROTEIN ABHD14B-LIKE"/>
    <property type="match status" value="1"/>
</dbReference>
<dbReference type="PANTHER" id="PTHR46197:SF3">
    <property type="entry name" value="AB HYDROLASE-1 DOMAIN-CONTAINING PROTEIN"/>
    <property type="match status" value="1"/>
</dbReference>
<feature type="compositionally biased region" description="Basic residues" evidence="3">
    <location>
        <begin position="64"/>
        <end position="75"/>
    </location>
</feature>
<feature type="region of interest" description="Disordered" evidence="3">
    <location>
        <begin position="52"/>
        <end position="91"/>
    </location>
</feature>
<feature type="compositionally biased region" description="Basic and acidic residues" evidence="3">
    <location>
        <begin position="52"/>
        <end position="63"/>
    </location>
</feature>
<keyword evidence="5" id="KW-1185">Reference proteome</keyword>
<dbReference type="OrthoDB" id="284184at2759"/>
<evidence type="ECO:0000256" key="3">
    <source>
        <dbReference type="SAM" id="MobiDB-lite"/>
    </source>
</evidence>
<protein>
    <recommendedName>
        <fullName evidence="6">AB hydrolase-1 domain-containing protein</fullName>
    </recommendedName>
</protein>
<keyword evidence="2" id="KW-0963">Cytoplasm</keyword>
<proteinExistence type="predicted"/>
<dbReference type="InParanoid" id="E4X9U9"/>
<evidence type="ECO:0000256" key="2">
    <source>
        <dbReference type="ARBA" id="ARBA00022490"/>
    </source>
</evidence>
<sequence>MSSFRPEAFNTSQAKSFQKRAKLVRSFDIRESRSGLPLDMSSSYIQLVRKQSPKEKIKKDGYHLIRHKSPKKKSKRLEDEEVGESDSENSQFEMLQTTTKENLSMYLPRKALPFFKIVLSVGIILMLCLIYENSGESLQIDNMSIMPSLPQLLDGNFFLKAKPQRITDLMGDTGNVRIRENITTILNHKTFFRESIPKTVEYEKDFAFVFLHDKHTEAMGGTGCCSGLWLWLGTFHRLSRAGFRVVGIDLPGHGFSEGSQLDIRESTPFMNELVKLFQLSKIILVSPSTSVKISLPFASSSPASLVGLVIPSPVTSLKYTNEASMHNLQVPTLITYGADDKNAQGDYEKALSAIPNHTRSVPNTRTVDDGVSLVYLDDPTHFHDELIRFAKKI</sequence>